<evidence type="ECO:0000313" key="1">
    <source>
        <dbReference type="EMBL" id="HIU48369.1"/>
    </source>
</evidence>
<name>A0A9D1LUR6_9FIRM</name>
<accession>A0A9D1LUR6</accession>
<evidence type="ECO:0000313" key="2">
    <source>
        <dbReference type="Proteomes" id="UP000824111"/>
    </source>
</evidence>
<reference evidence="1" key="1">
    <citation type="submission" date="2020-10" db="EMBL/GenBank/DDBJ databases">
        <authorList>
            <person name="Gilroy R."/>
        </authorList>
    </citation>
    <scope>NUCLEOTIDE SEQUENCE</scope>
    <source>
        <strain evidence="1">ChiSjej4B22-9803</strain>
    </source>
</reference>
<feature type="non-terminal residue" evidence="1">
    <location>
        <position position="1"/>
    </location>
</feature>
<dbReference type="Proteomes" id="UP000824111">
    <property type="component" value="Unassembled WGS sequence"/>
</dbReference>
<dbReference type="AlphaFoldDB" id="A0A9D1LUR6"/>
<gene>
    <name evidence="1" type="ORF">IAB04_03315</name>
</gene>
<comment type="caution">
    <text evidence="1">The sequence shown here is derived from an EMBL/GenBank/DDBJ whole genome shotgun (WGS) entry which is preliminary data.</text>
</comment>
<proteinExistence type="predicted"/>
<reference evidence="1" key="2">
    <citation type="journal article" date="2021" name="PeerJ">
        <title>Extensive microbial diversity within the chicken gut microbiome revealed by metagenomics and culture.</title>
        <authorList>
            <person name="Gilroy R."/>
            <person name="Ravi A."/>
            <person name="Getino M."/>
            <person name="Pursley I."/>
            <person name="Horton D.L."/>
            <person name="Alikhan N.F."/>
            <person name="Baker D."/>
            <person name="Gharbi K."/>
            <person name="Hall N."/>
            <person name="Watson M."/>
            <person name="Adriaenssens E.M."/>
            <person name="Foster-Nyarko E."/>
            <person name="Jarju S."/>
            <person name="Secka A."/>
            <person name="Antonio M."/>
            <person name="Oren A."/>
            <person name="Chaudhuri R.R."/>
            <person name="La Ragione R."/>
            <person name="Hildebrand F."/>
            <person name="Pallen M.J."/>
        </authorList>
    </citation>
    <scope>NUCLEOTIDE SEQUENCE</scope>
    <source>
        <strain evidence="1">ChiSjej4B22-9803</strain>
    </source>
</reference>
<dbReference type="EMBL" id="DVND01000088">
    <property type="protein sequence ID" value="HIU48369.1"/>
    <property type="molecule type" value="Genomic_DNA"/>
</dbReference>
<sequence length="92" mass="10069">VDAESKKELGEITSIEVTPAHELTKLADGTYTFSDYDDKFDVVITLRTKGTETAQGFYAASGKQLMVGDTLGISNEYAQTFGEVLRVEIVDE</sequence>
<organism evidence="1 2">
    <name type="scientific">Candidatus Avimonoglobus intestinipullorum</name>
    <dbReference type="NCBI Taxonomy" id="2840699"/>
    <lineage>
        <taxon>Bacteria</taxon>
        <taxon>Bacillati</taxon>
        <taxon>Bacillota</taxon>
        <taxon>Clostridia</taxon>
        <taxon>Eubacteriales</taxon>
        <taxon>Candidatus Avimonoglobus</taxon>
    </lineage>
</organism>
<protein>
    <submittedName>
        <fullName evidence="1">DUF4330 family protein</fullName>
    </submittedName>
</protein>